<feature type="compositionally biased region" description="Polar residues" evidence="1">
    <location>
        <begin position="9"/>
        <end position="20"/>
    </location>
</feature>
<dbReference type="Proteomes" id="UP000192721">
    <property type="component" value="Unassembled WGS sequence"/>
</dbReference>
<feature type="region of interest" description="Disordered" evidence="1">
    <location>
        <begin position="1"/>
        <end position="20"/>
    </location>
</feature>
<dbReference type="AlphaFoldDB" id="A0A1W0D5S8"/>
<reference evidence="2 3" key="1">
    <citation type="submission" date="2017-02" db="EMBL/GenBank/DDBJ databases">
        <title>Chromobacterium haemolyticum H5244.</title>
        <authorList>
            <person name="Gulvik C.A."/>
        </authorList>
    </citation>
    <scope>NUCLEOTIDE SEQUENCE [LARGE SCALE GENOMIC DNA]</scope>
    <source>
        <strain evidence="2 3">H5244</strain>
    </source>
</reference>
<evidence type="ECO:0000256" key="1">
    <source>
        <dbReference type="SAM" id="MobiDB-lite"/>
    </source>
</evidence>
<name>A0A1W0D5S8_9NEIS</name>
<accession>A0A1W0D5S8</accession>
<gene>
    <name evidence="2" type="ORF">B0T45_05820</name>
</gene>
<proteinExistence type="predicted"/>
<evidence type="ECO:0000313" key="2">
    <source>
        <dbReference type="EMBL" id="OQS42308.1"/>
    </source>
</evidence>
<sequence length="79" mass="8564">MGTNKHKQTTSLTVQRSTESAVKRETAIQNVARNSYGIDIKKRVAVTPISPCSATESVVTSAKKVIGEHKQVIKALADR</sequence>
<comment type="caution">
    <text evidence="2">The sequence shown here is derived from an EMBL/GenBank/DDBJ whole genome shotgun (WGS) entry which is preliminary data.</text>
</comment>
<dbReference type="EMBL" id="MUKV01000005">
    <property type="protein sequence ID" value="OQS42308.1"/>
    <property type="molecule type" value="Genomic_DNA"/>
</dbReference>
<protein>
    <submittedName>
        <fullName evidence="2">Uncharacterized protein</fullName>
    </submittedName>
</protein>
<organism evidence="2 3">
    <name type="scientific">Chromobacterium haemolyticum</name>
    <dbReference type="NCBI Taxonomy" id="394935"/>
    <lineage>
        <taxon>Bacteria</taxon>
        <taxon>Pseudomonadati</taxon>
        <taxon>Pseudomonadota</taxon>
        <taxon>Betaproteobacteria</taxon>
        <taxon>Neisseriales</taxon>
        <taxon>Chromobacteriaceae</taxon>
        <taxon>Chromobacterium</taxon>
    </lineage>
</organism>
<evidence type="ECO:0000313" key="3">
    <source>
        <dbReference type="Proteomes" id="UP000192721"/>
    </source>
</evidence>